<gene>
    <name evidence="1" type="ORF">IEQ34_016611</name>
</gene>
<dbReference type="AlphaFoldDB" id="A0AAV7GFT0"/>
<sequence>MELEAVEDWLEAKVAAKGGCLFPYLIELVLINCPKLKELPSLPSKLKTLEIYKIGWTTLNFCSNSDYIPLEII</sequence>
<organism evidence="1 2">
    <name type="scientific">Dendrobium chrysotoxum</name>
    <name type="common">Orchid</name>
    <dbReference type="NCBI Taxonomy" id="161865"/>
    <lineage>
        <taxon>Eukaryota</taxon>
        <taxon>Viridiplantae</taxon>
        <taxon>Streptophyta</taxon>
        <taxon>Embryophyta</taxon>
        <taxon>Tracheophyta</taxon>
        <taxon>Spermatophyta</taxon>
        <taxon>Magnoliopsida</taxon>
        <taxon>Liliopsida</taxon>
        <taxon>Asparagales</taxon>
        <taxon>Orchidaceae</taxon>
        <taxon>Epidendroideae</taxon>
        <taxon>Malaxideae</taxon>
        <taxon>Dendrobiinae</taxon>
        <taxon>Dendrobium</taxon>
    </lineage>
</organism>
<proteinExistence type="predicted"/>
<protein>
    <submittedName>
        <fullName evidence="1">Uncharacterized protein</fullName>
    </submittedName>
</protein>
<comment type="caution">
    <text evidence="1">The sequence shown here is derived from an EMBL/GenBank/DDBJ whole genome shotgun (WGS) entry which is preliminary data.</text>
</comment>
<accession>A0AAV7GFT0</accession>
<dbReference type="Proteomes" id="UP000775213">
    <property type="component" value="Unassembled WGS sequence"/>
</dbReference>
<evidence type="ECO:0000313" key="1">
    <source>
        <dbReference type="EMBL" id="KAH0454687.1"/>
    </source>
</evidence>
<name>A0AAV7GFT0_DENCH</name>
<reference evidence="1 2" key="1">
    <citation type="journal article" date="2021" name="Hortic Res">
        <title>Chromosome-scale assembly of the Dendrobium chrysotoxum genome enhances the understanding of orchid evolution.</title>
        <authorList>
            <person name="Zhang Y."/>
            <person name="Zhang G.Q."/>
            <person name="Zhang D."/>
            <person name="Liu X.D."/>
            <person name="Xu X.Y."/>
            <person name="Sun W.H."/>
            <person name="Yu X."/>
            <person name="Zhu X."/>
            <person name="Wang Z.W."/>
            <person name="Zhao X."/>
            <person name="Zhong W.Y."/>
            <person name="Chen H."/>
            <person name="Yin W.L."/>
            <person name="Huang T."/>
            <person name="Niu S.C."/>
            <person name="Liu Z.J."/>
        </authorList>
    </citation>
    <scope>NUCLEOTIDE SEQUENCE [LARGE SCALE GENOMIC DNA]</scope>
    <source>
        <strain evidence="1">Lindl</strain>
    </source>
</reference>
<evidence type="ECO:0000313" key="2">
    <source>
        <dbReference type="Proteomes" id="UP000775213"/>
    </source>
</evidence>
<keyword evidence="2" id="KW-1185">Reference proteome</keyword>
<dbReference type="EMBL" id="JAGFBR010000015">
    <property type="protein sequence ID" value="KAH0454687.1"/>
    <property type="molecule type" value="Genomic_DNA"/>
</dbReference>